<keyword evidence="1" id="KW-0472">Membrane</keyword>
<proteinExistence type="predicted"/>
<reference evidence="2 3" key="1">
    <citation type="submission" date="2013-08" db="EMBL/GenBank/DDBJ databases">
        <authorList>
            <person name="Durkin A.S."/>
            <person name="Haft D.R."/>
            <person name="McCorrison J."/>
            <person name="Torralba M."/>
            <person name="Gillis M."/>
            <person name="Haft D.H."/>
            <person name="Methe B."/>
            <person name="Sutton G."/>
            <person name="Nelson K.E."/>
        </authorList>
    </citation>
    <scope>NUCLEOTIDE SEQUENCE [LARGE SCALE GENOMIC DNA]</scope>
    <source>
        <strain evidence="2 3">F0493</strain>
    </source>
</reference>
<dbReference type="PATRIC" id="fig|1395125.3.peg.2093"/>
<accession>U2L435</accession>
<dbReference type="Proteomes" id="UP000017023">
    <property type="component" value="Unassembled WGS sequence"/>
</dbReference>
<evidence type="ECO:0000313" key="3">
    <source>
        <dbReference type="Proteomes" id="UP000017023"/>
    </source>
</evidence>
<dbReference type="EMBL" id="AWGW01000026">
    <property type="protein sequence ID" value="ERJ99297.1"/>
    <property type="molecule type" value="Genomic_DNA"/>
</dbReference>
<dbReference type="AlphaFoldDB" id="U2L435"/>
<evidence type="ECO:0000256" key="1">
    <source>
        <dbReference type="SAM" id="Phobius"/>
    </source>
</evidence>
<organism evidence="2 3">
    <name type="scientific">Segatella salivae F0493</name>
    <dbReference type="NCBI Taxonomy" id="1395125"/>
    <lineage>
        <taxon>Bacteria</taxon>
        <taxon>Pseudomonadati</taxon>
        <taxon>Bacteroidota</taxon>
        <taxon>Bacteroidia</taxon>
        <taxon>Bacteroidales</taxon>
        <taxon>Prevotellaceae</taxon>
        <taxon>Segatella</taxon>
    </lineage>
</organism>
<protein>
    <submittedName>
        <fullName evidence="2">Uncharacterized protein</fullName>
    </submittedName>
</protein>
<gene>
    <name evidence="2" type="ORF">HMPREF9145_1920</name>
</gene>
<name>U2L435_9BACT</name>
<keyword evidence="1" id="KW-1133">Transmembrane helix</keyword>
<feature type="transmembrane region" description="Helical" evidence="1">
    <location>
        <begin position="21"/>
        <end position="39"/>
    </location>
</feature>
<comment type="caution">
    <text evidence="2">The sequence shown here is derived from an EMBL/GenBank/DDBJ whole genome shotgun (WGS) entry which is preliminary data.</text>
</comment>
<evidence type="ECO:0000313" key="2">
    <source>
        <dbReference type="EMBL" id="ERJ99297.1"/>
    </source>
</evidence>
<keyword evidence="1" id="KW-0812">Transmembrane</keyword>
<sequence>MRNGVVYSLKRRRLPYVLPHIVLRMIGITTMKAISFHIVRHEMIALGDIKPLTESTPS</sequence>